<keyword evidence="1" id="KW-0812">Transmembrane</keyword>
<feature type="transmembrane region" description="Helical" evidence="1">
    <location>
        <begin position="75"/>
        <end position="96"/>
    </location>
</feature>
<keyword evidence="4" id="KW-1185">Reference proteome</keyword>
<dbReference type="AlphaFoldDB" id="A0AAV5UGY1"/>
<evidence type="ECO:0000259" key="2">
    <source>
        <dbReference type="Pfam" id="PF25810"/>
    </source>
</evidence>
<accession>A0AAV5UGY1</accession>
<feature type="non-terminal residue" evidence="3">
    <location>
        <position position="1"/>
    </location>
</feature>
<dbReference type="Proteomes" id="UP001432027">
    <property type="component" value="Unassembled WGS sequence"/>
</dbReference>
<reference evidence="3" key="1">
    <citation type="submission" date="2023-10" db="EMBL/GenBank/DDBJ databases">
        <title>Genome assembly of Pristionchus species.</title>
        <authorList>
            <person name="Yoshida K."/>
            <person name="Sommer R.J."/>
        </authorList>
    </citation>
    <scope>NUCLEOTIDE SEQUENCE</scope>
    <source>
        <strain evidence="3">RS0144</strain>
    </source>
</reference>
<dbReference type="EMBL" id="BTSX01000006">
    <property type="protein sequence ID" value="GMT06311.1"/>
    <property type="molecule type" value="Genomic_DNA"/>
</dbReference>
<feature type="transmembrane region" description="Helical" evidence="1">
    <location>
        <begin position="37"/>
        <end position="55"/>
    </location>
</feature>
<comment type="caution">
    <text evidence="3">The sequence shown here is derived from an EMBL/GenBank/DDBJ whole genome shotgun (WGS) entry which is preliminary data.</text>
</comment>
<protein>
    <recommendedName>
        <fullName evidence="2">Transmembrane protein 218 N-terminal domain-containing protein</fullName>
    </recommendedName>
</protein>
<evidence type="ECO:0000256" key="1">
    <source>
        <dbReference type="SAM" id="Phobius"/>
    </source>
</evidence>
<keyword evidence="1" id="KW-1133">Transmembrane helix</keyword>
<proteinExistence type="predicted"/>
<keyword evidence="1" id="KW-0472">Membrane</keyword>
<dbReference type="InterPro" id="IPR057973">
    <property type="entry name" value="TMEM218_N"/>
</dbReference>
<feature type="transmembrane region" description="Helical" evidence="1">
    <location>
        <begin position="6"/>
        <end position="30"/>
    </location>
</feature>
<evidence type="ECO:0000313" key="3">
    <source>
        <dbReference type="EMBL" id="GMT06311.1"/>
    </source>
</evidence>
<name>A0AAV5UGY1_9BILA</name>
<sequence>AWMLVLGFGIGSLILMCLWSFSFLVCLFVSRTKGPPAAFGVTLAAAAITAALIFWPREGIRLAELVKYQFDPIFIPRIVLLIVLSLIFLGLAANLFKTLLFTRTVVTSIDHRHITIDYNNRLAPRISK</sequence>
<organism evidence="3 4">
    <name type="scientific">Pristionchus entomophagus</name>
    <dbReference type="NCBI Taxonomy" id="358040"/>
    <lineage>
        <taxon>Eukaryota</taxon>
        <taxon>Metazoa</taxon>
        <taxon>Ecdysozoa</taxon>
        <taxon>Nematoda</taxon>
        <taxon>Chromadorea</taxon>
        <taxon>Rhabditida</taxon>
        <taxon>Rhabditina</taxon>
        <taxon>Diplogasteromorpha</taxon>
        <taxon>Diplogasteroidea</taxon>
        <taxon>Neodiplogasteridae</taxon>
        <taxon>Pristionchus</taxon>
    </lineage>
</organism>
<evidence type="ECO:0000313" key="4">
    <source>
        <dbReference type="Proteomes" id="UP001432027"/>
    </source>
</evidence>
<gene>
    <name evidence="3" type="ORF">PENTCL1PPCAC_28485</name>
</gene>
<dbReference type="Pfam" id="PF25810">
    <property type="entry name" value="TMEM218_N"/>
    <property type="match status" value="1"/>
</dbReference>
<feature type="domain" description="Transmembrane protein 218 N-terminal" evidence="2">
    <location>
        <begin position="4"/>
        <end position="57"/>
    </location>
</feature>